<dbReference type="Pfam" id="PF07675">
    <property type="entry name" value="Cleaved_Adhesin"/>
    <property type="match status" value="1"/>
</dbReference>
<dbReference type="OrthoDB" id="951108at2"/>
<reference evidence="6" key="1">
    <citation type="submission" date="2018-11" db="EMBL/GenBank/DDBJ databases">
        <title>Proposal to divide the Flavobacteriaceae and reorganize its genera based on Amino Acid Identity values calculated from whole genome sequences.</title>
        <authorList>
            <person name="Nicholson A.C."/>
            <person name="Gulvik C.A."/>
            <person name="Whitney A.M."/>
            <person name="Humrighouse B.W."/>
            <person name="Bell M."/>
            <person name="Holmes B."/>
            <person name="Steigerwalt A.G."/>
            <person name="Villarma A."/>
            <person name="Sheth M."/>
            <person name="Batra D."/>
            <person name="Pryor J."/>
            <person name="Bernardet J.-F."/>
            <person name="Hugo C."/>
            <person name="Kampfer P."/>
            <person name="Newman J.D."/>
            <person name="McQuiston J.R."/>
        </authorList>
    </citation>
    <scope>NUCLEOTIDE SEQUENCE [LARGE SCALE GENOMIC DNA]</scope>
    <source>
        <strain evidence="6">G0081</strain>
    </source>
</reference>
<protein>
    <submittedName>
        <fullName evidence="5">T9SS C-terminal target domain-containing protein</fullName>
    </submittedName>
</protein>
<dbReference type="KEGG" id="ccas:EIB73_09930"/>
<dbReference type="InterPro" id="IPR013783">
    <property type="entry name" value="Ig-like_fold"/>
</dbReference>
<dbReference type="AlphaFoldDB" id="A0A3G8XXL5"/>
<feature type="domain" description="Cleaved adhesin" evidence="2">
    <location>
        <begin position="74"/>
        <end position="164"/>
    </location>
</feature>
<dbReference type="NCBIfam" id="NF038128">
    <property type="entry name" value="choice_anch_J"/>
    <property type="match status" value="1"/>
</dbReference>
<sequence length="533" mass="57206">MNKKQFFKALFFALPIFGTAQVFQEDFDGNGPGFSAWTVLDVDGLTPASPVSEIIGWVSVDRGGPTPNYGGPDNNHAAASTSYYNPSGVANDWLISPQITVSGTSPFLLWDAKAADPNFSDGYKVMLSPNGGNTVSDFTVELFSTPTENATWKSRFANLSSYVGQTVRVAFVNNSSDKFVLLVDNIKVDEYTPVALPNCATLNLPTNGATNVDFLTGVDFSWTPPADLNVDEYDFYIDTNPNPTTYIGTTPDTSVRVNGLTDGGTTYYWKVVPKNSSGSASGCTVFSFTTSETPVAPYCGPLDFTFNVEPITTVSFGGMTNVSDAALNNSPAHELFLDKVANVTAGSNETITLKGNTNGPWESSFAVFIDWNQNGNFDDEGETYEVVQPLTGSTGVDEKEVSQVLPVPADAKAGTTRMRVKKNFGPVNLLNPCVGGSFGQAEEYTVNVGTLGTAESVKDNFAYYPNPVQDVLNVDAAVKVKTVTVYDVSGKLMITKKLDSAKNKVNLSLLKPGVYVVKADLESGTKTFKIIKK</sequence>
<keyword evidence="6" id="KW-1185">Reference proteome</keyword>
<gene>
    <name evidence="5" type="ORF">EIB73_09930</name>
</gene>
<dbReference type="Proteomes" id="UP000270185">
    <property type="component" value="Chromosome"/>
</dbReference>
<dbReference type="NCBIfam" id="TIGR04183">
    <property type="entry name" value="Por_Secre_tail"/>
    <property type="match status" value="1"/>
</dbReference>
<dbReference type="EMBL" id="CP034159">
    <property type="protein sequence ID" value="AZI33481.1"/>
    <property type="molecule type" value="Genomic_DNA"/>
</dbReference>
<dbReference type="InterPro" id="IPR036116">
    <property type="entry name" value="FN3_sf"/>
</dbReference>
<evidence type="ECO:0000259" key="3">
    <source>
        <dbReference type="Pfam" id="PF18962"/>
    </source>
</evidence>
<dbReference type="InterPro" id="IPR026444">
    <property type="entry name" value="Secre_tail"/>
</dbReference>
<dbReference type="RefSeq" id="WP_125024986.1">
    <property type="nucleotide sequence ID" value="NZ_CP034159.1"/>
</dbReference>
<evidence type="ECO:0000259" key="4">
    <source>
        <dbReference type="Pfam" id="PF20009"/>
    </source>
</evidence>
<keyword evidence="1" id="KW-0732">Signal</keyword>
<evidence type="ECO:0000259" key="2">
    <source>
        <dbReference type="Pfam" id="PF07675"/>
    </source>
</evidence>
<dbReference type="SUPFAM" id="SSF49265">
    <property type="entry name" value="Fibronectin type III"/>
    <property type="match status" value="1"/>
</dbReference>
<evidence type="ECO:0000313" key="5">
    <source>
        <dbReference type="EMBL" id="AZI33481.1"/>
    </source>
</evidence>
<proteinExistence type="predicted"/>
<evidence type="ECO:0000256" key="1">
    <source>
        <dbReference type="ARBA" id="ARBA00022729"/>
    </source>
</evidence>
<organism evidence="5 6">
    <name type="scientific">Kaistella carnis</name>
    <dbReference type="NCBI Taxonomy" id="1241979"/>
    <lineage>
        <taxon>Bacteria</taxon>
        <taxon>Pseudomonadati</taxon>
        <taxon>Bacteroidota</taxon>
        <taxon>Flavobacteriia</taxon>
        <taxon>Flavobacteriales</taxon>
        <taxon>Weeksellaceae</taxon>
        <taxon>Chryseobacterium group</taxon>
        <taxon>Kaistella</taxon>
    </lineage>
</organism>
<dbReference type="Gene3D" id="2.60.120.200">
    <property type="match status" value="1"/>
</dbReference>
<evidence type="ECO:0000313" key="6">
    <source>
        <dbReference type="Proteomes" id="UP000270185"/>
    </source>
</evidence>
<dbReference type="InterPro" id="IPR011628">
    <property type="entry name" value="Cleaved_adhesin"/>
</dbReference>
<dbReference type="InterPro" id="IPR045474">
    <property type="entry name" value="GEVED"/>
</dbReference>
<feature type="domain" description="Secretion system C-terminal sorting" evidence="3">
    <location>
        <begin position="464"/>
        <end position="531"/>
    </location>
</feature>
<dbReference type="Gene3D" id="2.60.40.10">
    <property type="entry name" value="Immunoglobulins"/>
    <property type="match status" value="1"/>
</dbReference>
<dbReference type="Pfam" id="PF20009">
    <property type="entry name" value="GEVED"/>
    <property type="match status" value="1"/>
</dbReference>
<feature type="domain" description="GEVED" evidence="4">
    <location>
        <begin position="365"/>
        <end position="447"/>
    </location>
</feature>
<dbReference type="Pfam" id="PF18962">
    <property type="entry name" value="Por_Secre_tail"/>
    <property type="match status" value="1"/>
</dbReference>
<accession>A0A3G8XXL5</accession>
<name>A0A3G8XXL5_9FLAO</name>